<feature type="transmembrane region" description="Helical" evidence="9">
    <location>
        <begin position="222"/>
        <end position="243"/>
    </location>
</feature>
<dbReference type="InterPro" id="IPR018047">
    <property type="entry name" value="Ammonium_transpt_CS"/>
</dbReference>
<dbReference type="GO" id="GO:0005886">
    <property type="term" value="C:plasma membrane"/>
    <property type="evidence" value="ECO:0007669"/>
    <property type="project" value="UniProtKB-SubCell"/>
</dbReference>
<keyword evidence="4 9" id="KW-0812">Transmembrane</keyword>
<dbReference type="KEGG" id="wso:WSWS_01063"/>
<evidence type="ECO:0000256" key="8">
    <source>
        <dbReference type="ARBA" id="ARBA00050025"/>
    </source>
</evidence>
<keyword evidence="3 9" id="KW-0813">Transport</keyword>
<dbReference type="RefSeq" id="WP_070230302.1">
    <property type="nucleotide sequence ID" value="NZ_BJYO01000002.1"/>
</dbReference>
<keyword evidence="5 9" id="KW-1133">Transmembrane helix</keyword>
<dbReference type="GeneID" id="94546253"/>
<comment type="subcellular location">
    <subcellularLocation>
        <location evidence="9">Cell membrane</location>
        <topology evidence="9">Multi-pass membrane protein</topology>
    </subcellularLocation>
    <subcellularLocation>
        <location evidence="1">Membrane</location>
        <topology evidence="1">Multi-pass membrane protein</topology>
    </subcellularLocation>
</comment>
<evidence type="ECO:0000256" key="3">
    <source>
        <dbReference type="ARBA" id="ARBA00022448"/>
    </source>
</evidence>
<organism evidence="10 11">
    <name type="scientific">Weissella soli</name>
    <dbReference type="NCBI Taxonomy" id="155866"/>
    <lineage>
        <taxon>Bacteria</taxon>
        <taxon>Bacillati</taxon>
        <taxon>Bacillota</taxon>
        <taxon>Bacilli</taxon>
        <taxon>Lactobacillales</taxon>
        <taxon>Lactobacillaceae</taxon>
        <taxon>Weissella</taxon>
    </lineage>
</organism>
<dbReference type="GO" id="GO:0008519">
    <property type="term" value="F:ammonium channel activity"/>
    <property type="evidence" value="ECO:0007669"/>
    <property type="project" value="InterPro"/>
</dbReference>
<evidence type="ECO:0000256" key="2">
    <source>
        <dbReference type="ARBA" id="ARBA00005887"/>
    </source>
</evidence>
<evidence type="ECO:0000256" key="6">
    <source>
        <dbReference type="ARBA" id="ARBA00023136"/>
    </source>
</evidence>
<dbReference type="EMBL" id="QRAS01000001">
    <property type="protein sequence ID" value="RDL12257.1"/>
    <property type="molecule type" value="Genomic_DNA"/>
</dbReference>
<reference evidence="10 11" key="1">
    <citation type="submission" date="2018-07" db="EMBL/GenBank/DDBJ databases">
        <title>Genomic Encyclopedia of Type Strains, Phase III (KMG-III): the genomes of soil and plant-associated and newly described type strains.</title>
        <authorList>
            <person name="Whitman W."/>
        </authorList>
    </citation>
    <scope>NUCLEOTIDE SEQUENCE [LARGE SCALE GENOMIC DNA]</scope>
    <source>
        <strain evidence="10 11">CECT 7031</strain>
    </source>
</reference>
<evidence type="ECO:0000256" key="9">
    <source>
        <dbReference type="RuleBase" id="RU362002"/>
    </source>
</evidence>
<dbReference type="AlphaFoldDB" id="A0A288Q905"/>
<comment type="similarity">
    <text evidence="2 9">Belongs to the ammonia transporter channel (TC 1.A.11.2) family.</text>
</comment>
<dbReference type="Proteomes" id="UP000254912">
    <property type="component" value="Unassembled WGS sequence"/>
</dbReference>
<dbReference type="Gene3D" id="1.10.3430.10">
    <property type="entry name" value="Ammonium transporter AmtB like domains"/>
    <property type="match status" value="1"/>
</dbReference>
<keyword evidence="11" id="KW-1185">Reference proteome</keyword>
<keyword evidence="7 9" id="KW-0924">Ammonia transport</keyword>
<feature type="transmembrane region" description="Helical" evidence="9">
    <location>
        <begin position="40"/>
        <end position="62"/>
    </location>
</feature>
<dbReference type="SUPFAM" id="SSF111352">
    <property type="entry name" value="Ammonium transporter"/>
    <property type="match status" value="1"/>
</dbReference>
<feature type="transmembrane region" description="Helical" evidence="9">
    <location>
        <begin position="278"/>
        <end position="297"/>
    </location>
</feature>
<feature type="transmembrane region" description="Helical" evidence="9">
    <location>
        <begin position="163"/>
        <end position="180"/>
    </location>
</feature>
<proteinExistence type="inferred from homology"/>
<feature type="transmembrane region" description="Helical" evidence="9">
    <location>
        <begin position="255"/>
        <end position="272"/>
    </location>
</feature>
<gene>
    <name evidence="10" type="ORF">DFP99_0692</name>
</gene>
<feature type="transmembrane region" description="Helical" evidence="9">
    <location>
        <begin position="309"/>
        <end position="329"/>
    </location>
</feature>
<dbReference type="InterPro" id="IPR029020">
    <property type="entry name" value="Ammonium/urea_transptr"/>
</dbReference>
<evidence type="ECO:0000256" key="1">
    <source>
        <dbReference type="ARBA" id="ARBA00004141"/>
    </source>
</evidence>
<dbReference type="InterPro" id="IPR024041">
    <property type="entry name" value="NH4_transpt_AmtB-like_dom"/>
</dbReference>
<dbReference type="PANTHER" id="PTHR43029:SF10">
    <property type="entry name" value="AMMONIUM TRANSPORTER MEP2"/>
    <property type="match status" value="1"/>
</dbReference>
<dbReference type="PANTHER" id="PTHR43029">
    <property type="entry name" value="AMMONIUM TRANSPORTER MEP2"/>
    <property type="match status" value="1"/>
</dbReference>
<feature type="transmembrane region" description="Helical" evidence="9">
    <location>
        <begin position="192"/>
        <end position="210"/>
    </location>
</feature>
<evidence type="ECO:0000256" key="4">
    <source>
        <dbReference type="ARBA" id="ARBA00022692"/>
    </source>
</evidence>
<evidence type="ECO:0000313" key="10">
    <source>
        <dbReference type="EMBL" id="RDL12257.1"/>
    </source>
</evidence>
<evidence type="ECO:0000256" key="5">
    <source>
        <dbReference type="ARBA" id="ARBA00022989"/>
    </source>
</evidence>
<dbReference type="PROSITE" id="PS01219">
    <property type="entry name" value="AMMONIUM_TRANSP"/>
    <property type="match status" value="1"/>
</dbReference>
<dbReference type="InterPro" id="IPR001905">
    <property type="entry name" value="Ammonium_transpt"/>
</dbReference>
<evidence type="ECO:0000313" key="11">
    <source>
        <dbReference type="Proteomes" id="UP000254912"/>
    </source>
</evidence>
<name>A0A288Q905_9LACO</name>
<feature type="transmembrane region" description="Helical" evidence="9">
    <location>
        <begin position="124"/>
        <end position="151"/>
    </location>
</feature>
<keyword evidence="6 9" id="KW-0472">Membrane</keyword>
<dbReference type="NCBIfam" id="TIGR00836">
    <property type="entry name" value="amt"/>
    <property type="match status" value="1"/>
</dbReference>
<protein>
    <recommendedName>
        <fullName evidence="8 9">Ammonium transporter</fullName>
    </recommendedName>
</protein>
<feature type="transmembrane region" description="Helical" evidence="9">
    <location>
        <begin position="6"/>
        <end position="28"/>
    </location>
</feature>
<accession>A0A288Q905</accession>
<feature type="transmembrane region" description="Helical" evidence="9">
    <location>
        <begin position="96"/>
        <end position="117"/>
    </location>
</feature>
<sequence>MDAASIGWVMISAALVWLMVPGLALFYGGFTNPKSMINTFAMVLIAIAVGAVVWFVVGYSLAFSGDGLIIGNLQHAFFNNVPMFKSTMGLKIPDGAFALFQGMFPMITMAIIAGGVVSRMNFKAFFVFLILWLLFVYVPLAHMVWGGGLIAQLGALDFAGGDVVHISSGVSALVLALMLGKRTHMEELQAHRPTAIVLGGGLLWFGWFGFNAGSALQANGQAVLAFVNTNIAAGAAMITWMLVDQLIEKKVKVSGLMSGGVAGLVAITPAAGYVNPGAAAIMGVVVSVLVYFGTTWVKSFFGYDDTLDAFGIHGIGGIVGGILTGVFATKANAGVKGGLEGNWSLVWNQTLGILITLVFVVVVTYVIAKLVNIFIPLRVEDEVEEKGLDSYQHGETVEAFHNEAIEAIWQKQFAERFR</sequence>
<comment type="caution">
    <text evidence="10">The sequence shown here is derived from an EMBL/GenBank/DDBJ whole genome shotgun (WGS) entry which is preliminary data.</text>
</comment>
<dbReference type="Pfam" id="PF00909">
    <property type="entry name" value="Ammonium_transp"/>
    <property type="match status" value="1"/>
</dbReference>
<feature type="transmembrane region" description="Helical" evidence="9">
    <location>
        <begin position="349"/>
        <end position="368"/>
    </location>
</feature>
<evidence type="ECO:0000256" key="7">
    <source>
        <dbReference type="ARBA" id="ARBA00023177"/>
    </source>
</evidence>
<dbReference type="OrthoDB" id="9814202at2"/>